<dbReference type="CDD" id="cd00798">
    <property type="entry name" value="INT_XerDC_C"/>
    <property type="match status" value="1"/>
</dbReference>
<keyword evidence="6 9" id="KW-0238">DNA-binding</keyword>
<comment type="similarity">
    <text evidence="9">Belongs to the 'phage' integrase family. XerC subfamily.</text>
</comment>
<dbReference type="Gene3D" id="1.10.443.10">
    <property type="entry name" value="Intergrase catalytic core"/>
    <property type="match status" value="1"/>
</dbReference>
<dbReference type="STRING" id="44933.SAMN05660971_03662"/>
<dbReference type="OrthoDB" id="9801717at2"/>
<dbReference type="InterPro" id="IPR002104">
    <property type="entry name" value="Integrase_catalytic"/>
</dbReference>
<dbReference type="Gene3D" id="1.10.150.130">
    <property type="match status" value="1"/>
</dbReference>
<dbReference type="GO" id="GO:0005737">
    <property type="term" value="C:cytoplasm"/>
    <property type="evidence" value="ECO:0007669"/>
    <property type="project" value="UniProtKB-SubCell"/>
</dbReference>
<keyword evidence="5 9" id="KW-0229">DNA integration</keyword>
<dbReference type="InterPro" id="IPR011010">
    <property type="entry name" value="DNA_brk_join_enz"/>
</dbReference>
<evidence type="ECO:0000256" key="2">
    <source>
        <dbReference type="ARBA" id="ARBA00022490"/>
    </source>
</evidence>
<feature type="active site" evidence="9">
    <location>
        <position position="240"/>
    </location>
</feature>
<keyword evidence="3 9" id="KW-0132">Cell division</keyword>
<dbReference type="InterPro" id="IPR023009">
    <property type="entry name" value="Tyrosine_recombinase_XerC/XerD"/>
</dbReference>
<keyword evidence="7 9" id="KW-0233">DNA recombination</keyword>
<dbReference type="InterPro" id="IPR044068">
    <property type="entry name" value="CB"/>
</dbReference>
<accession>A0A1M7KYE2</accession>
<evidence type="ECO:0000313" key="13">
    <source>
        <dbReference type="EMBL" id="GEN22741.1"/>
    </source>
</evidence>
<keyword evidence="4 9" id="KW-0159">Chromosome partition</keyword>
<evidence type="ECO:0000256" key="6">
    <source>
        <dbReference type="ARBA" id="ARBA00023125"/>
    </source>
</evidence>
<dbReference type="InterPro" id="IPR050090">
    <property type="entry name" value="Tyrosine_recombinase_XerCD"/>
</dbReference>
<evidence type="ECO:0000256" key="9">
    <source>
        <dbReference type="HAMAP-Rule" id="MF_01808"/>
    </source>
</evidence>
<organism evidence="14 15">
    <name type="scientific">Halomonas cupida</name>
    <dbReference type="NCBI Taxonomy" id="44933"/>
    <lineage>
        <taxon>Bacteria</taxon>
        <taxon>Pseudomonadati</taxon>
        <taxon>Pseudomonadota</taxon>
        <taxon>Gammaproteobacteria</taxon>
        <taxon>Oceanospirillales</taxon>
        <taxon>Halomonadaceae</taxon>
        <taxon>Halomonas</taxon>
    </lineage>
</organism>
<evidence type="ECO:0000259" key="11">
    <source>
        <dbReference type="PROSITE" id="PS51898"/>
    </source>
</evidence>
<evidence type="ECO:0000313" key="14">
    <source>
        <dbReference type="EMBL" id="SHM70564.1"/>
    </source>
</evidence>
<feature type="domain" description="Core-binding (CB)" evidence="12">
    <location>
        <begin position="4"/>
        <end position="88"/>
    </location>
</feature>
<dbReference type="InterPro" id="IPR013762">
    <property type="entry name" value="Integrase-like_cat_sf"/>
</dbReference>
<feature type="active site" description="O-(3'-phospho-DNA)-tyrosine intermediate" evidence="9">
    <location>
        <position position="275"/>
    </location>
</feature>
<dbReference type="PANTHER" id="PTHR30349:SF81">
    <property type="entry name" value="TYROSINE RECOMBINASE XERC"/>
    <property type="match status" value="1"/>
</dbReference>
<name>A0A1M7KYE2_9GAMM</name>
<proteinExistence type="inferred from homology"/>
<dbReference type="HAMAP" id="MF_01808">
    <property type="entry name" value="Recomb_XerC_XerD"/>
    <property type="match status" value="1"/>
</dbReference>
<dbReference type="GO" id="GO:0003677">
    <property type="term" value="F:DNA binding"/>
    <property type="evidence" value="ECO:0007669"/>
    <property type="project" value="UniProtKB-UniRule"/>
</dbReference>
<dbReference type="GO" id="GO:0006313">
    <property type="term" value="P:DNA transposition"/>
    <property type="evidence" value="ECO:0007669"/>
    <property type="project" value="UniProtKB-UniRule"/>
</dbReference>
<evidence type="ECO:0000256" key="4">
    <source>
        <dbReference type="ARBA" id="ARBA00022829"/>
    </source>
</evidence>
<dbReference type="GO" id="GO:0009037">
    <property type="term" value="F:tyrosine-based site-specific recombinase activity"/>
    <property type="evidence" value="ECO:0007669"/>
    <property type="project" value="UniProtKB-UniRule"/>
</dbReference>
<feature type="domain" description="Tyr recombinase" evidence="11">
    <location>
        <begin position="109"/>
        <end position="288"/>
    </location>
</feature>
<evidence type="ECO:0000256" key="10">
    <source>
        <dbReference type="SAM" id="MobiDB-lite"/>
    </source>
</evidence>
<dbReference type="Pfam" id="PF02899">
    <property type="entry name" value="Phage_int_SAM_1"/>
    <property type="match status" value="1"/>
</dbReference>
<sequence>MADTPLATEVEAFLAELSQTASPATLDAYRRDLTALIEHQQSCGAPEVEHLDSRSVRHFLGAERARGLAPRSLQRRRAALSRFSEFLVEQGRLNHNPVTLNRGPRTPKDLPRPLDVDQLAQFLDTPHDGSPLSVRDQAMLELLYSSGLRLAELASLDLGDLQDQRVRVIGKGSKPRQVPVGQRARDALKAWLGIRSSLAADSENALFVGQQGRRLGHRAIQQRLVTQARRRGLPEHLHPHRLRHSFASHLLESSQDLRAVQELLGHANLSTTQVYTRLDWQQLAHSYDQAHPRARRRTGRGDSSDNEPGKTP</sequence>
<dbReference type="AlphaFoldDB" id="A0A1M7KYE2"/>
<comment type="subcellular location">
    <subcellularLocation>
        <location evidence="1 9">Cytoplasm</location>
    </subcellularLocation>
</comment>
<dbReference type="Pfam" id="PF00589">
    <property type="entry name" value="Phage_integrase"/>
    <property type="match status" value="1"/>
</dbReference>
<protein>
    <recommendedName>
        <fullName evidence="9">Tyrosine recombinase XerC</fullName>
    </recommendedName>
</protein>
<evidence type="ECO:0000313" key="16">
    <source>
        <dbReference type="Proteomes" id="UP000321726"/>
    </source>
</evidence>
<dbReference type="SUPFAM" id="SSF47823">
    <property type="entry name" value="lambda integrase-like, N-terminal domain"/>
    <property type="match status" value="1"/>
</dbReference>
<dbReference type="EMBL" id="BJXU01000024">
    <property type="protein sequence ID" value="GEN22741.1"/>
    <property type="molecule type" value="Genomic_DNA"/>
</dbReference>
<dbReference type="GO" id="GO:0051301">
    <property type="term" value="P:cell division"/>
    <property type="evidence" value="ECO:0007669"/>
    <property type="project" value="UniProtKB-KW"/>
</dbReference>
<gene>
    <name evidence="9 13" type="primary">xerC</name>
    <name evidence="13" type="ORF">HCU01_06900</name>
    <name evidence="14" type="ORF">SAMN05660971_03662</name>
</gene>
<evidence type="ECO:0000256" key="7">
    <source>
        <dbReference type="ARBA" id="ARBA00023172"/>
    </source>
</evidence>
<evidence type="ECO:0000256" key="8">
    <source>
        <dbReference type="ARBA" id="ARBA00023306"/>
    </source>
</evidence>
<dbReference type="PANTHER" id="PTHR30349">
    <property type="entry name" value="PHAGE INTEGRASE-RELATED"/>
    <property type="match status" value="1"/>
</dbReference>
<dbReference type="Proteomes" id="UP000184123">
    <property type="component" value="Unassembled WGS sequence"/>
</dbReference>
<reference evidence="14 15" key="1">
    <citation type="submission" date="2016-11" db="EMBL/GenBank/DDBJ databases">
        <authorList>
            <person name="Jaros S."/>
            <person name="Januszkiewicz K."/>
            <person name="Wedrychowicz H."/>
        </authorList>
    </citation>
    <scope>NUCLEOTIDE SEQUENCE [LARGE SCALE GENOMIC DNA]</scope>
    <source>
        <strain evidence="14 15">DSM 4740</strain>
    </source>
</reference>
<evidence type="ECO:0000259" key="12">
    <source>
        <dbReference type="PROSITE" id="PS51900"/>
    </source>
</evidence>
<feature type="active site" evidence="9">
    <location>
        <position position="266"/>
    </location>
</feature>
<comment type="subunit">
    <text evidence="9">Forms a cyclic heterotetrameric complex composed of two molecules of XerC and two molecules of XerD.</text>
</comment>
<dbReference type="PROSITE" id="PS51900">
    <property type="entry name" value="CB"/>
    <property type="match status" value="1"/>
</dbReference>
<feature type="active site" evidence="9">
    <location>
        <position position="171"/>
    </location>
</feature>
<feature type="active site" evidence="9">
    <location>
        <position position="243"/>
    </location>
</feature>
<dbReference type="EMBL" id="FRCA01000011">
    <property type="protein sequence ID" value="SHM70564.1"/>
    <property type="molecule type" value="Genomic_DNA"/>
</dbReference>
<feature type="active site" evidence="9">
    <location>
        <position position="149"/>
    </location>
</feature>
<keyword evidence="16" id="KW-1185">Reference proteome</keyword>
<dbReference type="InterPro" id="IPR010998">
    <property type="entry name" value="Integrase_recombinase_N"/>
</dbReference>
<evidence type="ECO:0000313" key="15">
    <source>
        <dbReference type="Proteomes" id="UP000184123"/>
    </source>
</evidence>
<reference evidence="13 16" key="2">
    <citation type="submission" date="2019-07" db="EMBL/GenBank/DDBJ databases">
        <title>Whole genome shotgun sequence of Halomonas cupida NBRC 102219.</title>
        <authorList>
            <person name="Hosoyama A."/>
            <person name="Uohara A."/>
            <person name="Ohji S."/>
            <person name="Ichikawa N."/>
        </authorList>
    </citation>
    <scope>NUCLEOTIDE SEQUENCE [LARGE SCALE GENOMIC DNA]</scope>
    <source>
        <strain evidence="13 16">NBRC 102219</strain>
    </source>
</reference>
<dbReference type="InterPro" id="IPR004107">
    <property type="entry name" value="Integrase_SAM-like_N"/>
</dbReference>
<evidence type="ECO:0000256" key="5">
    <source>
        <dbReference type="ARBA" id="ARBA00022908"/>
    </source>
</evidence>
<keyword evidence="2 9" id="KW-0963">Cytoplasm</keyword>
<comment type="function">
    <text evidence="9">Site-specific tyrosine recombinase, which acts by catalyzing the cutting and rejoining of the recombining DNA molecules. The XerC-XerD complex is essential to convert dimers of the bacterial chromosome into monomers to permit their segregation at cell division. It also contributes to the segregational stability of plasmids.</text>
</comment>
<dbReference type="SUPFAM" id="SSF56349">
    <property type="entry name" value="DNA breaking-rejoining enzymes"/>
    <property type="match status" value="1"/>
</dbReference>
<dbReference type="Proteomes" id="UP000321726">
    <property type="component" value="Unassembled WGS sequence"/>
</dbReference>
<keyword evidence="8 9" id="KW-0131">Cell cycle</keyword>
<evidence type="ECO:0000256" key="1">
    <source>
        <dbReference type="ARBA" id="ARBA00004496"/>
    </source>
</evidence>
<dbReference type="GO" id="GO:0007059">
    <property type="term" value="P:chromosome segregation"/>
    <property type="evidence" value="ECO:0007669"/>
    <property type="project" value="UniProtKB-UniRule"/>
</dbReference>
<dbReference type="RefSeq" id="WP_073436655.1">
    <property type="nucleotide sequence ID" value="NZ_BJXU01000024.1"/>
</dbReference>
<dbReference type="PROSITE" id="PS51898">
    <property type="entry name" value="TYR_RECOMBINASE"/>
    <property type="match status" value="1"/>
</dbReference>
<feature type="region of interest" description="Disordered" evidence="10">
    <location>
        <begin position="287"/>
        <end position="312"/>
    </location>
</feature>
<evidence type="ECO:0000256" key="3">
    <source>
        <dbReference type="ARBA" id="ARBA00022618"/>
    </source>
</evidence>